<evidence type="ECO:0000256" key="1">
    <source>
        <dbReference type="ARBA" id="ARBA00004496"/>
    </source>
</evidence>
<keyword evidence="5" id="KW-0819">tRNA processing</keyword>
<organism evidence="11 12">
    <name type="scientific">Sphingobacterium multivorum</name>
    <dbReference type="NCBI Taxonomy" id="28454"/>
    <lineage>
        <taxon>Bacteria</taxon>
        <taxon>Pseudomonadati</taxon>
        <taxon>Bacteroidota</taxon>
        <taxon>Sphingobacteriia</taxon>
        <taxon>Sphingobacteriales</taxon>
        <taxon>Sphingobacteriaceae</taxon>
        <taxon>Sphingobacterium</taxon>
    </lineage>
</organism>
<dbReference type="RefSeq" id="WP_112373982.1">
    <property type="nucleotide sequence ID" value="NZ_CP069793.1"/>
</dbReference>
<evidence type="ECO:0000256" key="7">
    <source>
        <dbReference type="ARBA" id="ARBA00022741"/>
    </source>
</evidence>
<comment type="similarity">
    <text evidence="2">Belongs to the TsaE family.</text>
</comment>
<evidence type="ECO:0000313" key="11">
    <source>
        <dbReference type="EMBL" id="SPZ84565.1"/>
    </source>
</evidence>
<evidence type="ECO:0000256" key="3">
    <source>
        <dbReference type="ARBA" id="ARBA00019010"/>
    </source>
</evidence>
<evidence type="ECO:0000256" key="9">
    <source>
        <dbReference type="ARBA" id="ARBA00022842"/>
    </source>
</evidence>
<keyword evidence="8" id="KW-0067">ATP-binding</keyword>
<dbReference type="PANTHER" id="PTHR33540">
    <property type="entry name" value="TRNA THREONYLCARBAMOYLADENOSINE BIOSYNTHESIS PROTEIN TSAE"/>
    <property type="match status" value="1"/>
</dbReference>
<evidence type="ECO:0000256" key="10">
    <source>
        <dbReference type="ARBA" id="ARBA00032441"/>
    </source>
</evidence>
<dbReference type="GO" id="GO:0046872">
    <property type="term" value="F:metal ion binding"/>
    <property type="evidence" value="ECO:0007669"/>
    <property type="project" value="UniProtKB-KW"/>
</dbReference>
<evidence type="ECO:0000256" key="8">
    <source>
        <dbReference type="ARBA" id="ARBA00022840"/>
    </source>
</evidence>
<reference evidence="11 12" key="1">
    <citation type="submission" date="2018-06" db="EMBL/GenBank/DDBJ databases">
        <authorList>
            <consortium name="Pathogen Informatics"/>
            <person name="Doyle S."/>
        </authorList>
    </citation>
    <scope>NUCLEOTIDE SEQUENCE [LARGE SCALE GENOMIC DNA]</scope>
    <source>
        <strain evidence="11 12">NCTC11343</strain>
    </source>
</reference>
<sequence>MEIIVNTTADLSQAAQTLLNSFPKDRIFLLYGSMGAGKTTFVKYLCKQLNVQDSTSSPTFSIVNEYESPAGPVYHFDFYRIKDEQEAFDFGYEEYFYSGAYCFVEWPEKIPNLLPEEAKEIHISILDATTRQISIR</sequence>
<protein>
    <recommendedName>
        <fullName evidence="3">tRNA threonylcarbamoyladenosine biosynthesis protein TsaE</fullName>
    </recommendedName>
    <alternativeName>
        <fullName evidence="10">t(6)A37 threonylcarbamoyladenosine biosynthesis protein TsaE</fullName>
    </alternativeName>
</protein>
<evidence type="ECO:0000256" key="4">
    <source>
        <dbReference type="ARBA" id="ARBA00022490"/>
    </source>
</evidence>
<keyword evidence="9" id="KW-0460">Magnesium</keyword>
<comment type="subcellular location">
    <subcellularLocation>
        <location evidence="1">Cytoplasm</location>
    </subcellularLocation>
</comment>
<dbReference type="Pfam" id="PF02367">
    <property type="entry name" value="TsaE"/>
    <property type="match status" value="1"/>
</dbReference>
<dbReference type="EMBL" id="UAUU01000002">
    <property type="protein sequence ID" value="SPZ84565.1"/>
    <property type="molecule type" value="Genomic_DNA"/>
</dbReference>
<keyword evidence="7" id="KW-0547">Nucleotide-binding</keyword>
<dbReference type="InterPro" id="IPR003442">
    <property type="entry name" value="T6A_TsaE"/>
</dbReference>
<dbReference type="GO" id="GO:0002949">
    <property type="term" value="P:tRNA threonylcarbamoyladenosine modification"/>
    <property type="evidence" value="ECO:0007669"/>
    <property type="project" value="InterPro"/>
</dbReference>
<dbReference type="NCBIfam" id="TIGR00150">
    <property type="entry name" value="T6A_YjeE"/>
    <property type="match status" value="1"/>
</dbReference>
<proteinExistence type="inferred from homology"/>
<dbReference type="PANTHER" id="PTHR33540:SF2">
    <property type="entry name" value="TRNA THREONYLCARBAMOYLADENOSINE BIOSYNTHESIS PROTEIN TSAE"/>
    <property type="match status" value="1"/>
</dbReference>
<name>A0A2X2JBW5_SPHMU</name>
<accession>A0A2X2JBW5</accession>
<dbReference type="Gene3D" id="3.40.50.300">
    <property type="entry name" value="P-loop containing nucleotide triphosphate hydrolases"/>
    <property type="match status" value="1"/>
</dbReference>
<dbReference type="AlphaFoldDB" id="A0A2X2JBW5"/>
<evidence type="ECO:0000256" key="2">
    <source>
        <dbReference type="ARBA" id="ARBA00007599"/>
    </source>
</evidence>
<dbReference type="GO" id="GO:0005524">
    <property type="term" value="F:ATP binding"/>
    <property type="evidence" value="ECO:0007669"/>
    <property type="project" value="UniProtKB-KW"/>
</dbReference>
<keyword evidence="4" id="KW-0963">Cytoplasm</keyword>
<dbReference type="GeneID" id="97183548"/>
<keyword evidence="6" id="KW-0479">Metal-binding</keyword>
<evidence type="ECO:0000256" key="6">
    <source>
        <dbReference type="ARBA" id="ARBA00022723"/>
    </source>
</evidence>
<dbReference type="GO" id="GO:0005737">
    <property type="term" value="C:cytoplasm"/>
    <property type="evidence" value="ECO:0007669"/>
    <property type="project" value="UniProtKB-SubCell"/>
</dbReference>
<gene>
    <name evidence="11" type="primary">ydiB</name>
    <name evidence="11" type="ORF">NCTC11343_01107</name>
</gene>
<evidence type="ECO:0000313" key="12">
    <source>
        <dbReference type="Proteomes" id="UP000251241"/>
    </source>
</evidence>
<dbReference type="InterPro" id="IPR027417">
    <property type="entry name" value="P-loop_NTPase"/>
</dbReference>
<evidence type="ECO:0000256" key="5">
    <source>
        <dbReference type="ARBA" id="ARBA00022694"/>
    </source>
</evidence>
<dbReference type="SUPFAM" id="SSF52540">
    <property type="entry name" value="P-loop containing nucleoside triphosphate hydrolases"/>
    <property type="match status" value="1"/>
</dbReference>
<dbReference type="Proteomes" id="UP000251241">
    <property type="component" value="Unassembled WGS sequence"/>
</dbReference>